<dbReference type="Proteomes" id="UP000053144">
    <property type="component" value="Chromosome 10"/>
</dbReference>
<dbReference type="Gramene" id="KOM55385">
    <property type="protein sequence ID" value="KOM55385"/>
    <property type="gene ID" value="LR48_Vigan10g127700"/>
</dbReference>
<organism evidence="2 3">
    <name type="scientific">Phaseolus angularis</name>
    <name type="common">Azuki bean</name>
    <name type="synonym">Vigna angularis</name>
    <dbReference type="NCBI Taxonomy" id="3914"/>
    <lineage>
        <taxon>Eukaryota</taxon>
        <taxon>Viridiplantae</taxon>
        <taxon>Streptophyta</taxon>
        <taxon>Embryophyta</taxon>
        <taxon>Tracheophyta</taxon>
        <taxon>Spermatophyta</taxon>
        <taxon>Magnoliopsida</taxon>
        <taxon>eudicotyledons</taxon>
        <taxon>Gunneridae</taxon>
        <taxon>Pentapetalae</taxon>
        <taxon>rosids</taxon>
        <taxon>fabids</taxon>
        <taxon>Fabales</taxon>
        <taxon>Fabaceae</taxon>
        <taxon>Papilionoideae</taxon>
        <taxon>50 kb inversion clade</taxon>
        <taxon>NPAAA clade</taxon>
        <taxon>indigoferoid/millettioid clade</taxon>
        <taxon>Phaseoleae</taxon>
        <taxon>Vigna</taxon>
    </lineage>
</organism>
<gene>
    <name evidence="2" type="ORF">LR48_Vigan10g127700</name>
</gene>
<evidence type="ECO:0000256" key="1">
    <source>
        <dbReference type="SAM" id="MobiDB-lite"/>
    </source>
</evidence>
<dbReference type="AlphaFoldDB" id="A0A0L9VK05"/>
<name>A0A0L9VK05_PHAAN</name>
<dbReference type="EMBL" id="CM003380">
    <property type="protein sequence ID" value="KOM55385.1"/>
    <property type="molecule type" value="Genomic_DNA"/>
</dbReference>
<proteinExistence type="predicted"/>
<reference evidence="3" key="1">
    <citation type="journal article" date="2015" name="Proc. Natl. Acad. Sci. U.S.A.">
        <title>Genome sequencing of adzuki bean (Vigna angularis) provides insight into high starch and low fat accumulation and domestication.</title>
        <authorList>
            <person name="Yang K."/>
            <person name="Tian Z."/>
            <person name="Chen C."/>
            <person name="Luo L."/>
            <person name="Zhao B."/>
            <person name="Wang Z."/>
            <person name="Yu L."/>
            <person name="Li Y."/>
            <person name="Sun Y."/>
            <person name="Li W."/>
            <person name="Chen Y."/>
            <person name="Li Y."/>
            <person name="Zhang Y."/>
            <person name="Ai D."/>
            <person name="Zhao J."/>
            <person name="Shang C."/>
            <person name="Ma Y."/>
            <person name="Wu B."/>
            <person name="Wang M."/>
            <person name="Gao L."/>
            <person name="Sun D."/>
            <person name="Zhang P."/>
            <person name="Guo F."/>
            <person name="Wang W."/>
            <person name="Li Y."/>
            <person name="Wang J."/>
            <person name="Varshney R.K."/>
            <person name="Wang J."/>
            <person name="Ling H.Q."/>
            <person name="Wan P."/>
        </authorList>
    </citation>
    <scope>NUCLEOTIDE SEQUENCE</scope>
    <source>
        <strain evidence="3">cv. Jingnong 6</strain>
    </source>
</reference>
<evidence type="ECO:0000313" key="3">
    <source>
        <dbReference type="Proteomes" id="UP000053144"/>
    </source>
</evidence>
<feature type="region of interest" description="Disordered" evidence="1">
    <location>
        <begin position="1"/>
        <end position="47"/>
    </location>
</feature>
<protein>
    <submittedName>
        <fullName evidence="2">Uncharacterized protein</fullName>
    </submittedName>
</protein>
<sequence>MSSNFSGNEGRGYADDENSSPSSSLVAIRGTDGRASPSGNSSDLLVDSDAPDEVPIHVDSTGAWDGKPCAWPTIPGYDWAPQEVRQILSSFYHRQPFRDLIGHICLVKAAEDAKHFKLAICQMTERVCHGRGDYPSDFFYVYATMFKDLKVLLPFSDFQMGVLKTLNVVPQNFTRTGGPSCRRSPPSAPA</sequence>
<accession>A0A0L9VK05</accession>
<evidence type="ECO:0000313" key="2">
    <source>
        <dbReference type="EMBL" id="KOM55385.1"/>
    </source>
</evidence>